<dbReference type="EMBL" id="MN739695">
    <property type="protein sequence ID" value="QHT21542.1"/>
    <property type="molecule type" value="Genomic_DNA"/>
</dbReference>
<sequence>MAHSNMCSPVKKESTLVFPVGMNLVMLKSNQIQKKLEELLLNTKLGEDETRFLTTLLLAMYKGALKASFELISPGVYHLHLHYVSNEDDVLESSANDYCGAFTKALEEPILETFIKKDGVQKGKSKYDIAKERYDAATKKCAQEKEDLKYLYRLAKANLNMNDAIGIHELTRGALPLLIMIGDEPVFKVIRGMSKASPAGSAEFLTGGINAELITHFIAMVTSTKESVRFKSSEFLVKTFNTAHGEKFTPLLEESNTREESIALAKQMSPRLRNAMEEFIMILSAKENGQFLRLSLSELFSEFIAIGSKRVLKLENLKEFLQASSAAHHVSQSTKDIDFANLQQAMREDREFYEDLLKVMDEKKWTAVFLENLLHPHFTLPKTPSATLFRIFGATDSNNRPVSIMEVIDTITPRLGGKGINYLPQFPDSVVKTLKLTRNHGVIRINSVEAFFAFFEAISNTTAVECEGVMFSIFEKHKDLPNRPASGIEHLYEAINPIYYSLKCHGTVKVKGGGPDGYEQSKINRPVDKKCPHVETLLNLFPPQLKPSADEPQNAIKVPPRPDKIDQLAKNLKGLISQLVRFLCQQTNCSEPKTDCSESKADCSAPKAKFSVPIWSVIYSIIAPLIIDMLKSSSKIKGAEFLSYLTETEKVIHKFDLKFPGLKSGPPLSEALIAYARKELTEQLGPLNLFKDDKAQTEFIVEKLKELNQSPPKEKGPTRYVPPTPSEALIKETVQKYVDVLDSFAAASKSGNVQIITTAFLGILEKKFPKFSSVILEICAGLNQELFNRPTLLTLEVKNFLKSIHDPALAPAGDEDTNVFASAVPPTVVSAASATSID</sequence>
<protein>
    <submittedName>
        <fullName evidence="1">Uncharacterized protein</fullName>
    </submittedName>
</protein>
<reference evidence="1" key="1">
    <citation type="journal article" date="2020" name="Nature">
        <title>Giant virus diversity and host interactions through global metagenomics.</title>
        <authorList>
            <person name="Schulz F."/>
            <person name="Roux S."/>
            <person name="Paez-Espino D."/>
            <person name="Jungbluth S."/>
            <person name="Walsh D.A."/>
            <person name="Denef V.J."/>
            <person name="McMahon K.D."/>
            <person name="Konstantinidis K.T."/>
            <person name="Eloe-Fadrosh E.A."/>
            <person name="Kyrpides N.C."/>
            <person name="Woyke T."/>
        </authorList>
    </citation>
    <scope>NUCLEOTIDE SEQUENCE</scope>
    <source>
        <strain evidence="1">GVMAG-M-3300023179-103</strain>
    </source>
</reference>
<proteinExistence type="predicted"/>
<dbReference type="AlphaFoldDB" id="A0A6C0DYK7"/>
<evidence type="ECO:0000313" key="1">
    <source>
        <dbReference type="EMBL" id="QHT21542.1"/>
    </source>
</evidence>
<accession>A0A6C0DYK7</accession>
<name>A0A6C0DYK7_9ZZZZ</name>
<organism evidence="1">
    <name type="scientific">viral metagenome</name>
    <dbReference type="NCBI Taxonomy" id="1070528"/>
    <lineage>
        <taxon>unclassified sequences</taxon>
        <taxon>metagenomes</taxon>
        <taxon>organismal metagenomes</taxon>
    </lineage>
</organism>